<accession>A0A922P029</accession>
<evidence type="ECO:0008006" key="3">
    <source>
        <dbReference type="Google" id="ProtNLM"/>
    </source>
</evidence>
<sequence length="172" mass="18541">MLKLAFGLTAVAMLAGCQVRPLYSEASGTGPKLAEIAFSPADDRVEQVVRNQLIFLTSGGAGETPAPQYEVALQVTAAYSDILDDEDAVGLQPGRVNVSGNYTLSRVSDGEVLKVGTRRITSLLDVSRQEFAELRAVRDAEDRAAKELAELIRADLAIALSREPQPQPTWQK</sequence>
<name>A0A922P029_9HYPH</name>
<dbReference type="Proteomes" id="UP000052167">
    <property type="component" value="Unassembled WGS sequence"/>
</dbReference>
<protein>
    <recommendedName>
        <fullName evidence="3">Lipoprotein</fullName>
    </recommendedName>
</protein>
<dbReference type="Gene3D" id="3.30.160.150">
    <property type="entry name" value="Lipoprotein like domain"/>
    <property type="match status" value="1"/>
</dbReference>
<dbReference type="PROSITE" id="PS51257">
    <property type="entry name" value="PROKAR_LIPOPROTEIN"/>
    <property type="match status" value="1"/>
</dbReference>
<organism evidence="1 2">
    <name type="scientific">Pseudorhizobium pelagicum</name>
    <dbReference type="NCBI Taxonomy" id="1509405"/>
    <lineage>
        <taxon>Bacteria</taxon>
        <taxon>Pseudomonadati</taxon>
        <taxon>Pseudomonadota</taxon>
        <taxon>Alphaproteobacteria</taxon>
        <taxon>Hyphomicrobiales</taxon>
        <taxon>Rhizobiaceae</taxon>
        <taxon>Rhizobium/Agrobacterium group</taxon>
        <taxon>Pseudorhizobium</taxon>
    </lineage>
</organism>
<evidence type="ECO:0000313" key="1">
    <source>
        <dbReference type="EMBL" id="KEQ05135.1"/>
    </source>
</evidence>
<reference evidence="1 2" key="1">
    <citation type="submission" date="2014-06" db="EMBL/GenBank/DDBJ databases">
        <title>Rhizobium pelagicum/R2-400B4.</title>
        <authorList>
            <person name="Kimes N.E."/>
            <person name="Lopez-Perez M."/>
        </authorList>
    </citation>
    <scope>NUCLEOTIDE SEQUENCE [LARGE SCALE GENOMIC DNA]</scope>
    <source>
        <strain evidence="1 2">R2-400B4</strain>
    </source>
</reference>
<dbReference type="AlphaFoldDB" id="A0A922P029"/>
<gene>
    <name evidence="1" type="ORF">GV68_11330</name>
</gene>
<dbReference type="EMBL" id="JOKJ01000021">
    <property type="protein sequence ID" value="KEQ05135.1"/>
    <property type="molecule type" value="Genomic_DNA"/>
</dbReference>
<proteinExistence type="predicted"/>
<evidence type="ECO:0000313" key="2">
    <source>
        <dbReference type="Proteomes" id="UP000052167"/>
    </source>
</evidence>
<keyword evidence="2" id="KW-1185">Reference proteome</keyword>
<comment type="caution">
    <text evidence="1">The sequence shown here is derived from an EMBL/GenBank/DDBJ whole genome shotgun (WGS) entry which is preliminary data.</text>
</comment>